<keyword evidence="3" id="KW-1185">Reference proteome</keyword>
<name>A0ABQ6CCQ8_9HYPH</name>
<dbReference type="SUPFAM" id="SSF51735">
    <property type="entry name" value="NAD(P)-binding Rossmann-fold domains"/>
    <property type="match status" value="1"/>
</dbReference>
<proteinExistence type="predicted"/>
<organism evidence="2 3">
    <name type="scientific">Labrys miyagiensis</name>
    <dbReference type="NCBI Taxonomy" id="346912"/>
    <lineage>
        <taxon>Bacteria</taxon>
        <taxon>Pseudomonadati</taxon>
        <taxon>Pseudomonadota</taxon>
        <taxon>Alphaproteobacteria</taxon>
        <taxon>Hyphomicrobiales</taxon>
        <taxon>Xanthobacteraceae</taxon>
        <taxon>Labrys</taxon>
    </lineage>
</organism>
<dbReference type="Pfam" id="PF01370">
    <property type="entry name" value="Epimerase"/>
    <property type="match status" value="1"/>
</dbReference>
<reference evidence="3" key="1">
    <citation type="journal article" date="2019" name="Int. J. Syst. Evol. Microbiol.">
        <title>The Global Catalogue of Microorganisms (GCM) 10K type strain sequencing project: providing services to taxonomists for standard genome sequencing and annotation.</title>
        <authorList>
            <consortium name="The Broad Institute Genomics Platform"/>
            <consortium name="The Broad Institute Genome Sequencing Center for Infectious Disease"/>
            <person name="Wu L."/>
            <person name="Ma J."/>
        </authorList>
    </citation>
    <scope>NUCLEOTIDE SEQUENCE [LARGE SCALE GENOMIC DNA]</scope>
    <source>
        <strain evidence="3">NBRC 101365</strain>
    </source>
</reference>
<dbReference type="Gene3D" id="3.40.50.720">
    <property type="entry name" value="NAD(P)-binding Rossmann-like Domain"/>
    <property type="match status" value="1"/>
</dbReference>
<dbReference type="Proteomes" id="UP001156882">
    <property type="component" value="Unassembled WGS sequence"/>
</dbReference>
<accession>A0ABQ6CCQ8</accession>
<dbReference type="PANTHER" id="PTHR48079:SF6">
    <property type="entry name" value="NAD(P)-BINDING DOMAIN-CONTAINING PROTEIN-RELATED"/>
    <property type="match status" value="1"/>
</dbReference>
<evidence type="ECO:0000259" key="1">
    <source>
        <dbReference type="Pfam" id="PF01370"/>
    </source>
</evidence>
<gene>
    <name evidence="2" type="ORF">GCM10007874_11690</name>
</gene>
<sequence length="236" mass="24345">MGHRIFLAGASGAIGRPLTRLLVAAGHDVIGTTRSAEKAEQLKVLGAEPAVVDVYDAEALAAAVAAARPEIVIHQLTDLPAGVDPARMAEFAVRNARLRREGTANLVKAAIAAGARRLVAQSIAWAYAPGPLPRREDDPLDRNAEGLRAVSVGGVIALEEAVLAAPLEGIVLRYGRLYGPGTGVETAAAPAVHVEAAAKAALLAMDRGSAGVFNVAESCEALSSEKAERELGWKVG</sequence>
<comment type="caution">
    <text evidence="2">The sequence shown here is derived from an EMBL/GenBank/DDBJ whole genome shotgun (WGS) entry which is preliminary data.</text>
</comment>
<evidence type="ECO:0000313" key="2">
    <source>
        <dbReference type="EMBL" id="GLS18153.1"/>
    </source>
</evidence>
<dbReference type="InterPro" id="IPR001509">
    <property type="entry name" value="Epimerase_deHydtase"/>
</dbReference>
<feature type="domain" description="NAD-dependent epimerase/dehydratase" evidence="1">
    <location>
        <begin position="5"/>
        <end position="194"/>
    </location>
</feature>
<protein>
    <submittedName>
        <fullName evidence="2">dTDP-glucose 4,6-dehydratase</fullName>
    </submittedName>
</protein>
<dbReference type="InterPro" id="IPR051783">
    <property type="entry name" value="NAD(P)-dependent_oxidoreduct"/>
</dbReference>
<dbReference type="EMBL" id="BSPC01000009">
    <property type="protein sequence ID" value="GLS18153.1"/>
    <property type="molecule type" value="Genomic_DNA"/>
</dbReference>
<evidence type="ECO:0000313" key="3">
    <source>
        <dbReference type="Proteomes" id="UP001156882"/>
    </source>
</evidence>
<dbReference type="PANTHER" id="PTHR48079">
    <property type="entry name" value="PROTEIN YEEZ"/>
    <property type="match status" value="1"/>
</dbReference>
<dbReference type="RefSeq" id="WP_284310973.1">
    <property type="nucleotide sequence ID" value="NZ_BSPC01000009.1"/>
</dbReference>
<dbReference type="InterPro" id="IPR036291">
    <property type="entry name" value="NAD(P)-bd_dom_sf"/>
</dbReference>